<feature type="compositionally biased region" description="Basic and acidic residues" evidence="1">
    <location>
        <begin position="13"/>
        <end position="30"/>
    </location>
</feature>
<feature type="region of interest" description="Disordered" evidence="1">
    <location>
        <begin position="79"/>
        <end position="127"/>
    </location>
</feature>
<sequence>MPANTELLSFGRLLRDLKETAPPRPGRPERSPQIPDILSNWNSYDTGIRSGLLTREDASDEHEQEAEYRQHDLAIRRHHHPSHGQAAFHPLDPQPGEGRRTAGLGGARRPDQWLPRGRRTPEITNML</sequence>
<dbReference type="AlphaFoldDB" id="A0A4C1T4M5"/>
<organism evidence="2 3">
    <name type="scientific">Eumeta variegata</name>
    <name type="common">Bagworm moth</name>
    <name type="synonym">Eumeta japonica</name>
    <dbReference type="NCBI Taxonomy" id="151549"/>
    <lineage>
        <taxon>Eukaryota</taxon>
        <taxon>Metazoa</taxon>
        <taxon>Ecdysozoa</taxon>
        <taxon>Arthropoda</taxon>
        <taxon>Hexapoda</taxon>
        <taxon>Insecta</taxon>
        <taxon>Pterygota</taxon>
        <taxon>Neoptera</taxon>
        <taxon>Endopterygota</taxon>
        <taxon>Lepidoptera</taxon>
        <taxon>Glossata</taxon>
        <taxon>Ditrysia</taxon>
        <taxon>Tineoidea</taxon>
        <taxon>Psychidae</taxon>
        <taxon>Oiketicinae</taxon>
        <taxon>Eumeta</taxon>
    </lineage>
</organism>
<gene>
    <name evidence="2" type="ORF">EVAR_76491_1</name>
</gene>
<evidence type="ECO:0000256" key="1">
    <source>
        <dbReference type="SAM" id="MobiDB-lite"/>
    </source>
</evidence>
<proteinExistence type="predicted"/>
<protein>
    <submittedName>
        <fullName evidence="2">Uncharacterized protein</fullName>
    </submittedName>
</protein>
<comment type="caution">
    <text evidence="2">The sequence shown here is derived from an EMBL/GenBank/DDBJ whole genome shotgun (WGS) entry which is preliminary data.</text>
</comment>
<keyword evidence="3" id="KW-1185">Reference proteome</keyword>
<name>A0A4C1T4M5_EUMVA</name>
<accession>A0A4C1T4M5</accession>
<reference evidence="2 3" key="1">
    <citation type="journal article" date="2019" name="Commun. Biol.">
        <title>The bagworm genome reveals a unique fibroin gene that provides high tensile strength.</title>
        <authorList>
            <person name="Kono N."/>
            <person name="Nakamura H."/>
            <person name="Ohtoshi R."/>
            <person name="Tomita M."/>
            <person name="Numata K."/>
            <person name="Arakawa K."/>
        </authorList>
    </citation>
    <scope>NUCLEOTIDE SEQUENCE [LARGE SCALE GENOMIC DNA]</scope>
</reference>
<evidence type="ECO:0000313" key="3">
    <source>
        <dbReference type="Proteomes" id="UP000299102"/>
    </source>
</evidence>
<dbReference type="EMBL" id="BGZK01000036">
    <property type="protein sequence ID" value="GBP09459.1"/>
    <property type="molecule type" value="Genomic_DNA"/>
</dbReference>
<feature type="region of interest" description="Disordered" evidence="1">
    <location>
        <begin position="1"/>
        <end position="41"/>
    </location>
</feature>
<dbReference type="Proteomes" id="UP000299102">
    <property type="component" value="Unassembled WGS sequence"/>
</dbReference>
<evidence type="ECO:0000313" key="2">
    <source>
        <dbReference type="EMBL" id="GBP09459.1"/>
    </source>
</evidence>